<dbReference type="Pfam" id="PF07690">
    <property type="entry name" value="MFS_1"/>
    <property type="match status" value="1"/>
</dbReference>
<evidence type="ECO:0000256" key="2">
    <source>
        <dbReference type="ARBA" id="ARBA00022989"/>
    </source>
</evidence>
<evidence type="ECO:0000256" key="1">
    <source>
        <dbReference type="ARBA" id="ARBA00022692"/>
    </source>
</evidence>
<evidence type="ECO:0000313" key="7">
    <source>
        <dbReference type="Proteomes" id="UP000542125"/>
    </source>
</evidence>
<feature type="transmembrane region" description="Helical" evidence="4">
    <location>
        <begin position="350"/>
        <end position="369"/>
    </location>
</feature>
<dbReference type="PROSITE" id="PS50850">
    <property type="entry name" value="MFS"/>
    <property type="match status" value="1"/>
</dbReference>
<evidence type="ECO:0000256" key="4">
    <source>
        <dbReference type="SAM" id="Phobius"/>
    </source>
</evidence>
<gene>
    <name evidence="6" type="ORF">FHW18_000842</name>
</gene>
<dbReference type="CDD" id="cd17324">
    <property type="entry name" value="MFS_NepI_like"/>
    <property type="match status" value="1"/>
</dbReference>
<dbReference type="RefSeq" id="WP_179583675.1">
    <property type="nucleotide sequence ID" value="NZ_JACBYR010000001.1"/>
</dbReference>
<feature type="transmembrane region" description="Helical" evidence="4">
    <location>
        <begin position="175"/>
        <end position="193"/>
    </location>
</feature>
<feature type="transmembrane region" description="Helical" evidence="4">
    <location>
        <begin position="287"/>
        <end position="305"/>
    </location>
</feature>
<feature type="transmembrane region" description="Helical" evidence="4">
    <location>
        <begin position="88"/>
        <end position="106"/>
    </location>
</feature>
<feature type="transmembrane region" description="Helical" evidence="4">
    <location>
        <begin position="53"/>
        <end position="76"/>
    </location>
</feature>
<evidence type="ECO:0000256" key="3">
    <source>
        <dbReference type="ARBA" id="ARBA00023136"/>
    </source>
</evidence>
<feature type="transmembrane region" description="Helical" evidence="4">
    <location>
        <begin position="256"/>
        <end position="275"/>
    </location>
</feature>
<protein>
    <submittedName>
        <fullName evidence="6">Putative MFS family arabinose efflux permease</fullName>
    </submittedName>
</protein>
<comment type="caution">
    <text evidence="6">The sequence shown here is derived from an EMBL/GenBank/DDBJ whole genome shotgun (WGS) entry which is preliminary data.</text>
</comment>
<reference evidence="6 7" key="1">
    <citation type="submission" date="2020-07" db="EMBL/GenBank/DDBJ databases">
        <title>Genomic Encyclopedia of Type Strains, Phase IV (KMG-V): Genome sequencing to study the core and pangenomes of soil and plant-associated prokaryotes.</title>
        <authorList>
            <person name="Whitman W."/>
        </authorList>
    </citation>
    <scope>NUCLEOTIDE SEQUENCE [LARGE SCALE GENOMIC DNA]</scope>
    <source>
        <strain evidence="6 7">SAS40</strain>
    </source>
</reference>
<feature type="transmembrane region" description="Helical" evidence="4">
    <location>
        <begin position="21"/>
        <end position="41"/>
    </location>
</feature>
<feature type="transmembrane region" description="Helical" evidence="4">
    <location>
        <begin position="375"/>
        <end position="395"/>
    </location>
</feature>
<dbReference type="PANTHER" id="PTHR42910:SF1">
    <property type="entry name" value="MAJOR FACILITATOR SUPERFAMILY (MFS) PROFILE DOMAIN-CONTAINING PROTEIN"/>
    <property type="match status" value="1"/>
</dbReference>
<keyword evidence="2 4" id="KW-1133">Transmembrane helix</keyword>
<proteinExistence type="predicted"/>
<feature type="transmembrane region" description="Helical" evidence="4">
    <location>
        <begin position="227"/>
        <end position="244"/>
    </location>
</feature>
<evidence type="ECO:0000259" key="5">
    <source>
        <dbReference type="PROSITE" id="PS50850"/>
    </source>
</evidence>
<feature type="transmembrane region" description="Helical" evidence="4">
    <location>
        <begin position="145"/>
        <end position="163"/>
    </location>
</feature>
<dbReference type="EMBL" id="JACBYR010000001">
    <property type="protein sequence ID" value="NYE81571.1"/>
    <property type="molecule type" value="Genomic_DNA"/>
</dbReference>
<sequence length="403" mass="42152">MTTHVATATSRPAVPAGIPNSLVLLFAFCCGAIVANIYYAQPLIELIAPDVGLSSHAASFIVSLTQVGYAIGLLFLVPLGDLTENRRLMIVTLLVSAASLVGAALSSQPSTFLVFSMLIGFSSVSVQMMVPLAAHMATDETRGRVVGSVMSGLLFGILLSRPLSGLVADHFGWRTVFAAAAVLMLAIVVLLGLTMPQRRPAHTASYGQLIHSLLVLLRTQPVLRQRAFYQACMFAAVALFWTAVPVELSRHHGFSQSQIALFALVGAAGAFAAPFTGRLADAGHGRIGTLIALAGAALSFLPTLIHPALGVFGLAVTAVVLDLCMQMSMVIGQREVYALDAKARSRLNSIYMTAIFIGGAIGAAVASALYDHGGWAWVGIAGAVFAVVALIKFLVDPKVVAAK</sequence>
<keyword evidence="1 4" id="KW-0812">Transmembrane</keyword>
<feature type="transmembrane region" description="Helical" evidence="4">
    <location>
        <begin position="311"/>
        <end position="330"/>
    </location>
</feature>
<dbReference type="InterPro" id="IPR036259">
    <property type="entry name" value="MFS_trans_sf"/>
</dbReference>
<dbReference type="InterPro" id="IPR011701">
    <property type="entry name" value="MFS"/>
</dbReference>
<dbReference type="AlphaFoldDB" id="A0A7Y9LME1"/>
<dbReference type="PANTHER" id="PTHR42910">
    <property type="entry name" value="TRANSPORTER SCO4007-RELATED"/>
    <property type="match status" value="1"/>
</dbReference>
<accession>A0A7Y9LME1</accession>
<dbReference type="SUPFAM" id="SSF103473">
    <property type="entry name" value="MFS general substrate transporter"/>
    <property type="match status" value="1"/>
</dbReference>
<dbReference type="InterPro" id="IPR020846">
    <property type="entry name" value="MFS_dom"/>
</dbReference>
<dbReference type="Gene3D" id="1.20.1250.20">
    <property type="entry name" value="MFS general substrate transporter like domains"/>
    <property type="match status" value="1"/>
</dbReference>
<dbReference type="GO" id="GO:0022857">
    <property type="term" value="F:transmembrane transporter activity"/>
    <property type="evidence" value="ECO:0007669"/>
    <property type="project" value="InterPro"/>
</dbReference>
<feature type="domain" description="Major facilitator superfamily (MFS) profile" evidence="5">
    <location>
        <begin position="20"/>
        <end position="400"/>
    </location>
</feature>
<dbReference type="Proteomes" id="UP000542125">
    <property type="component" value="Unassembled WGS sequence"/>
</dbReference>
<feature type="transmembrane region" description="Helical" evidence="4">
    <location>
        <begin position="112"/>
        <end position="133"/>
    </location>
</feature>
<name>A0A7Y9LME1_9BURK</name>
<keyword evidence="7" id="KW-1185">Reference proteome</keyword>
<organism evidence="6 7">
    <name type="scientific">Pigmentiphaga litoralis</name>
    <dbReference type="NCBI Taxonomy" id="516702"/>
    <lineage>
        <taxon>Bacteria</taxon>
        <taxon>Pseudomonadati</taxon>
        <taxon>Pseudomonadota</taxon>
        <taxon>Betaproteobacteria</taxon>
        <taxon>Burkholderiales</taxon>
        <taxon>Alcaligenaceae</taxon>
        <taxon>Pigmentiphaga</taxon>
    </lineage>
</organism>
<keyword evidence="3 4" id="KW-0472">Membrane</keyword>
<evidence type="ECO:0000313" key="6">
    <source>
        <dbReference type="EMBL" id="NYE81571.1"/>
    </source>
</evidence>